<gene>
    <name evidence="2" type="ORF">FWJ25_05015</name>
</gene>
<dbReference type="AlphaFoldDB" id="A0A5B0VJC3"/>
<dbReference type="Proteomes" id="UP000323161">
    <property type="component" value="Unassembled WGS sequence"/>
</dbReference>
<reference evidence="2 3" key="1">
    <citation type="submission" date="2019-08" db="EMBL/GenBank/DDBJ databases">
        <title>Marinobacter ZYF650 sp. nov., a marine bacterium isolated from seawater of the Mariana trench.</title>
        <authorList>
            <person name="Ahmad W."/>
        </authorList>
    </citation>
    <scope>NUCLEOTIDE SEQUENCE [LARGE SCALE GENOMIC DNA]</scope>
    <source>
        <strain evidence="2 3">ZYF650</strain>
    </source>
</reference>
<protein>
    <submittedName>
        <fullName evidence="2">Uncharacterized protein</fullName>
    </submittedName>
</protein>
<comment type="caution">
    <text evidence="2">The sequence shown here is derived from an EMBL/GenBank/DDBJ whole genome shotgun (WGS) entry which is preliminary data.</text>
</comment>
<sequence>MKLIDVFQGRLERVSEEVLPQLQEAWVDLRKRLDGLNCSLANKAVPETRRSRVSELSLQEKAEKAGQGKAAMTAIKSPGKRSSAK</sequence>
<organism evidence="2 3">
    <name type="scientific">Marinobacter salinexigens</name>
    <dbReference type="NCBI Taxonomy" id="2919747"/>
    <lineage>
        <taxon>Bacteria</taxon>
        <taxon>Pseudomonadati</taxon>
        <taxon>Pseudomonadota</taxon>
        <taxon>Gammaproteobacteria</taxon>
        <taxon>Pseudomonadales</taxon>
        <taxon>Marinobacteraceae</taxon>
        <taxon>Marinobacter</taxon>
    </lineage>
</organism>
<feature type="region of interest" description="Disordered" evidence="1">
    <location>
        <begin position="51"/>
        <end position="85"/>
    </location>
</feature>
<dbReference type="RefSeq" id="WP_149599173.1">
    <property type="nucleotide sequence ID" value="NZ_VTUU01000002.1"/>
</dbReference>
<accession>A0A5B0VJC3</accession>
<evidence type="ECO:0000256" key="1">
    <source>
        <dbReference type="SAM" id="MobiDB-lite"/>
    </source>
</evidence>
<proteinExistence type="predicted"/>
<name>A0A5B0VJC3_9GAMM</name>
<dbReference type="EMBL" id="VTUU01000002">
    <property type="protein sequence ID" value="KAA1174752.1"/>
    <property type="molecule type" value="Genomic_DNA"/>
</dbReference>
<evidence type="ECO:0000313" key="2">
    <source>
        <dbReference type="EMBL" id="KAA1174752.1"/>
    </source>
</evidence>
<evidence type="ECO:0000313" key="3">
    <source>
        <dbReference type="Proteomes" id="UP000323161"/>
    </source>
</evidence>
<feature type="compositionally biased region" description="Basic and acidic residues" evidence="1">
    <location>
        <begin position="51"/>
        <end position="66"/>
    </location>
</feature>
<keyword evidence="3" id="KW-1185">Reference proteome</keyword>